<dbReference type="EMBL" id="BAAARJ010000004">
    <property type="protein sequence ID" value="GAA2601322.1"/>
    <property type="molecule type" value="Genomic_DNA"/>
</dbReference>
<evidence type="ECO:0000256" key="1">
    <source>
        <dbReference type="SAM" id="MobiDB-lite"/>
    </source>
</evidence>
<feature type="compositionally biased region" description="Basic and acidic residues" evidence="1">
    <location>
        <begin position="152"/>
        <end position="162"/>
    </location>
</feature>
<comment type="caution">
    <text evidence="2">The sequence shown here is derived from an EMBL/GenBank/DDBJ whole genome shotgun (WGS) entry which is preliminary data.</text>
</comment>
<dbReference type="Proteomes" id="UP001501447">
    <property type="component" value="Unassembled WGS sequence"/>
</dbReference>
<feature type="compositionally biased region" description="Basic and acidic residues" evidence="1">
    <location>
        <begin position="170"/>
        <end position="180"/>
    </location>
</feature>
<evidence type="ECO:0000313" key="2">
    <source>
        <dbReference type="EMBL" id="GAA2601322.1"/>
    </source>
</evidence>
<keyword evidence="3" id="KW-1185">Reference proteome</keyword>
<organism evidence="2 3">
    <name type="scientific">Streptomyces axinellae</name>
    <dbReference type="NCBI Taxonomy" id="552788"/>
    <lineage>
        <taxon>Bacteria</taxon>
        <taxon>Bacillati</taxon>
        <taxon>Actinomycetota</taxon>
        <taxon>Actinomycetes</taxon>
        <taxon>Kitasatosporales</taxon>
        <taxon>Streptomycetaceae</taxon>
        <taxon>Streptomyces</taxon>
    </lineage>
</organism>
<sequence>MAQIGRLETDELVDLYRMNVEETGARHAEMAEYLGDELRRRQQAPAAAGPTVMSERHGPTARDVVGYHQSAAPHQAAPSEAPSRGLPSQGVPFRVEALQATPHQTAPSEIAFRATPARAASLRPLAPATPESRAASTTPGAGAAGTPPIGRAARENLPRGERPAPGGHSATDKRVIDRVLHQQKLRPRSGPTM</sequence>
<protein>
    <submittedName>
        <fullName evidence="2">Uncharacterized protein</fullName>
    </submittedName>
</protein>
<feature type="compositionally biased region" description="Low complexity" evidence="1">
    <location>
        <begin position="113"/>
        <end position="151"/>
    </location>
</feature>
<name>A0ABP6C5A8_9ACTN</name>
<feature type="region of interest" description="Disordered" evidence="1">
    <location>
        <begin position="40"/>
        <end position="59"/>
    </location>
</feature>
<feature type="region of interest" description="Disordered" evidence="1">
    <location>
        <begin position="65"/>
        <end position="193"/>
    </location>
</feature>
<reference evidence="3" key="1">
    <citation type="journal article" date="2019" name="Int. J. Syst. Evol. Microbiol.">
        <title>The Global Catalogue of Microorganisms (GCM) 10K type strain sequencing project: providing services to taxonomists for standard genome sequencing and annotation.</title>
        <authorList>
            <consortium name="The Broad Institute Genomics Platform"/>
            <consortium name="The Broad Institute Genome Sequencing Center for Infectious Disease"/>
            <person name="Wu L."/>
            <person name="Ma J."/>
        </authorList>
    </citation>
    <scope>NUCLEOTIDE SEQUENCE [LARGE SCALE GENOMIC DNA]</scope>
    <source>
        <strain evidence="3">JCM 16373</strain>
    </source>
</reference>
<evidence type="ECO:0000313" key="3">
    <source>
        <dbReference type="Proteomes" id="UP001501447"/>
    </source>
</evidence>
<gene>
    <name evidence="2" type="ORF">GCM10009863_13260</name>
</gene>
<proteinExistence type="predicted"/>
<accession>A0ABP6C5A8</accession>